<dbReference type="Pfam" id="PF01593">
    <property type="entry name" value="Amino_oxidase"/>
    <property type="match status" value="1"/>
</dbReference>
<accession>A0A2P7TY01</accession>
<reference evidence="2 3" key="1">
    <citation type="submission" date="2018-03" db="EMBL/GenBank/DDBJ databases">
        <title>Neisseria weixii sp. nov., isolated from the intestinal contents of Tibetan Plateau pika (Ochotona curzoniae) in Yushu, Qinghai Province, China.</title>
        <authorList>
            <person name="Gui Z."/>
        </authorList>
    </citation>
    <scope>NUCLEOTIDE SEQUENCE [LARGE SCALE GENOMIC DNA]</scope>
    <source>
        <strain evidence="2 3">ATCC 51483</strain>
    </source>
</reference>
<dbReference type="EMBL" id="PXYY01000089">
    <property type="protein sequence ID" value="PSJ79596.1"/>
    <property type="molecule type" value="Genomic_DNA"/>
</dbReference>
<feature type="domain" description="Amine oxidase" evidence="1">
    <location>
        <begin position="7"/>
        <end position="38"/>
    </location>
</feature>
<dbReference type="InterPro" id="IPR036188">
    <property type="entry name" value="FAD/NAD-bd_sf"/>
</dbReference>
<gene>
    <name evidence="2" type="ORF">C7N83_11200</name>
</gene>
<organism evidence="2 3">
    <name type="scientific">Neisseria iguanae</name>
    <dbReference type="NCBI Taxonomy" id="90242"/>
    <lineage>
        <taxon>Bacteria</taxon>
        <taxon>Pseudomonadati</taxon>
        <taxon>Pseudomonadota</taxon>
        <taxon>Betaproteobacteria</taxon>
        <taxon>Neisseriales</taxon>
        <taxon>Neisseriaceae</taxon>
        <taxon>Neisseria</taxon>
    </lineage>
</organism>
<dbReference type="Gene3D" id="3.50.50.60">
    <property type="entry name" value="FAD/NAD(P)-binding domain"/>
    <property type="match status" value="1"/>
</dbReference>
<comment type="caution">
    <text evidence="2">The sequence shown here is derived from an EMBL/GenBank/DDBJ whole genome shotgun (WGS) entry which is preliminary data.</text>
</comment>
<dbReference type="GO" id="GO:0016491">
    <property type="term" value="F:oxidoreductase activity"/>
    <property type="evidence" value="ECO:0007669"/>
    <property type="project" value="InterPro"/>
</dbReference>
<keyword evidence="3" id="KW-1185">Reference proteome</keyword>
<evidence type="ECO:0000313" key="3">
    <source>
        <dbReference type="Proteomes" id="UP000241868"/>
    </source>
</evidence>
<proteinExistence type="predicted"/>
<protein>
    <recommendedName>
        <fullName evidence="1">Amine oxidase domain-containing protein</fullName>
    </recommendedName>
</protein>
<dbReference type="SUPFAM" id="SSF51905">
    <property type="entry name" value="FAD/NAD(P)-binding domain"/>
    <property type="match status" value="1"/>
</dbReference>
<evidence type="ECO:0000259" key="1">
    <source>
        <dbReference type="Pfam" id="PF01593"/>
    </source>
</evidence>
<name>A0A2P7TY01_9NEIS</name>
<evidence type="ECO:0000313" key="2">
    <source>
        <dbReference type="EMBL" id="PSJ79596.1"/>
    </source>
</evidence>
<dbReference type="Proteomes" id="UP000241868">
    <property type="component" value="Unassembled WGS sequence"/>
</dbReference>
<dbReference type="InterPro" id="IPR002937">
    <property type="entry name" value="Amino_oxidase"/>
</dbReference>
<dbReference type="AlphaFoldDB" id="A0A2P7TY01"/>
<sequence length="52" mass="5620">MVIGASVSGLAAATTLQQAGAEMTVLEAREWVGGRIHFVAWHGFGRIMDTRY</sequence>